<accession>A0A499VP50</accession>
<dbReference type="EMBL" id="AP019621">
    <property type="protein sequence ID" value="BBJ56313.1"/>
    <property type="molecule type" value="Genomic_DNA"/>
</dbReference>
<dbReference type="AlphaFoldDB" id="A0A499VP50"/>
<name>A0A499VP50_STRAX</name>
<gene>
    <name evidence="2" type="ORF">SAVMC3_89420</name>
</gene>
<organism evidence="2">
    <name type="scientific">Streptomyces avermitilis</name>
    <dbReference type="NCBI Taxonomy" id="33903"/>
    <lineage>
        <taxon>Bacteria</taxon>
        <taxon>Bacillati</taxon>
        <taxon>Actinomycetota</taxon>
        <taxon>Actinomycetes</taxon>
        <taxon>Kitasatosporales</taxon>
        <taxon>Streptomycetaceae</taxon>
        <taxon>Streptomyces</taxon>
    </lineage>
</organism>
<evidence type="ECO:0000256" key="1">
    <source>
        <dbReference type="SAM" id="MobiDB-lite"/>
    </source>
</evidence>
<protein>
    <submittedName>
        <fullName evidence="2">Uncharacterized protein</fullName>
    </submittedName>
</protein>
<reference evidence="2" key="1">
    <citation type="submission" date="2019-04" db="EMBL/GenBank/DDBJ databases">
        <title>Draft genome sequences of Streptomyces avermitilis MC3.</title>
        <authorList>
            <person name="Komaki H."/>
            <person name="Tamura T."/>
            <person name="Hosoyama A."/>
        </authorList>
    </citation>
    <scope>NUCLEOTIDE SEQUENCE</scope>
    <source>
        <strain evidence="2">MC3</strain>
    </source>
</reference>
<sequence length="112" mass="11077">MQQGRVGRDLQGGAVNHEREFGRRVTTAGALRRGGLAPAAGRGAACVGFGAPSVGVTGAVRASCVVTPAVSPAESHIRPAGLSKTGVPSLLRATKPPSAVGATSKPAPETVI</sequence>
<evidence type="ECO:0000313" key="2">
    <source>
        <dbReference type="EMBL" id="BBJ56313.1"/>
    </source>
</evidence>
<feature type="region of interest" description="Disordered" evidence="1">
    <location>
        <begin position="1"/>
        <end position="22"/>
    </location>
</feature>
<proteinExistence type="predicted"/>